<dbReference type="Pfam" id="PF13247">
    <property type="entry name" value="Fer4_11"/>
    <property type="match status" value="1"/>
</dbReference>
<dbReference type="GO" id="GO:0046872">
    <property type="term" value="F:metal ion binding"/>
    <property type="evidence" value="ECO:0007669"/>
    <property type="project" value="UniProtKB-KW"/>
</dbReference>
<organism evidence="9 10">
    <name type="scientific">Candidatus Desantisbacteria bacterium CG1_02_38_46</name>
    <dbReference type="NCBI Taxonomy" id="1817893"/>
    <lineage>
        <taxon>Bacteria</taxon>
        <taxon>Candidatus Desantisiibacteriota</taxon>
    </lineage>
</organism>
<evidence type="ECO:0000259" key="8">
    <source>
        <dbReference type="PROSITE" id="PS51379"/>
    </source>
</evidence>
<keyword evidence="4" id="KW-0677">Repeat</keyword>
<evidence type="ECO:0000256" key="7">
    <source>
        <dbReference type="ARBA" id="ARBA00023014"/>
    </source>
</evidence>
<dbReference type="CDD" id="cd16374">
    <property type="entry name" value="DMSOR_beta_like"/>
    <property type="match status" value="1"/>
</dbReference>
<keyword evidence="3" id="KW-0479">Metal-binding</keyword>
<dbReference type="EMBL" id="MNUO01000038">
    <property type="protein sequence ID" value="OIN97684.1"/>
    <property type="molecule type" value="Genomic_DNA"/>
</dbReference>
<dbReference type="PANTHER" id="PTHR43177">
    <property type="entry name" value="PROTEIN NRFC"/>
    <property type="match status" value="1"/>
</dbReference>
<feature type="domain" description="4Fe-4S ferredoxin-type" evidence="8">
    <location>
        <begin position="3"/>
        <end position="31"/>
    </location>
</feature>
<evidence type="ECO:0000256" key="2">
    <source>
        <dbReference type="ARBA" id="ARBA00022485"/>
    </source>
</evidence>
<dbReference type="PROSITE" id="PS00198">
    <property type="entry name" value="4FE4S_FER_1"/>
    <property type="match status" value="1"/>
</dbReference>
<dbReference type="InterPro" id="IPR017896">
    <property type="entry name" value="4Fe4S_Fe-S-bd"/>
</dbReference>
<keyword evidence="6" id="KW-0408">Iron</keyword>
<protein>
    <submittedName>
        <fullName evidence="9">4Fe-4S ferredoxin</fullName>
    </submittedName>
</protein>
<dbReference type="InterPro" id="IPR017900">
    <property type="entry name" value="4Fe4S_Fe_S_CS"/>
</dbReference>
<accession>A0A1J4SGC3</accession>
<feature type="domain" description="4Fe-4S ferredoxin-type" evidence="8">
    <location>
        <begin position="51"/>
        <end position="83"/>
    </location>
</feature>
<evidence type="ECO:0000256" key="5">
    <source>
        <dbReference type="ARBA" id="ARBA00022982"/>
    </source>
</evidence>
<gene>
    <name evidence="9" type="ORF">AUJ66_02400</name>
</gene>
<reference evidence="9 10" key="1">
    <citation type="journal article" date="2016" name="Environ. Microbiol.">
        <title>Genomic resolution of a cold subsurface aquifer community provides metabolic insights for novel microbes adapted to high CO concentrations.</title>
        <authorList>
            <person name="Probst A.J."/>
            <person name="Castelle C.J."/>
            <person name="Singh A."/>
            <person name="Brown C.T."/>
            <person name="Anantharaman K."/>
            <person name="Sharon I."/>
            <person name="Hug L.A."/>
            <person name="Burstein D."/>
            <person name="Emerson J.B."/>
            <person name="Thomas B.C."/>
            <person name="Banfield J.F."/>
        </authorList>
    </citation>
    <scope>NUCLEOTIDE SEQUENCE [LARGE SCALE GENOMIC DNA]</scope>
    <source>
        <strain evidence="9">CG1_02_38_46</strain>
    </source>
</reference>
<evidence type="ECO:0000256" key="3">
    <source>
        <dbReference type="ARBA" id="ARBA00022723"/>
    </source>
</evidence>
<evidence type="ECO:0000313" key="9">
    <source>
        <dbReference type="EMBL" id="OIN97684.1"/>
    </source>
</evidence>
<keyword evidence="2" id="KW-0004">4Fe-4S</keyword>
<keyword evidence="5" id="KW-0249">Electron transport</keyword>
<feature type="domain" description="4Fe-4S ferredoxin-type" evidence="8">
    <location>
        <begin position="84"/>
        <end position="113"/>
    </location>
</feature>
<name>A0A1J4SGC3_9BACT</name>
<dbReference type="InterPro" id="IPR050954">
    <property type="entry name" value="ET_IronSulfur_Cluster-Binding"/>
</dbReference>
<evidence type="ECO:0000256" key="1">
    <source>
        <dbReference type="ARBA" id="ARBA00022448"/>
    </source>
</evidence>
<dbReference type="PANTHER" id="PTHR43177:SF5">
    <property type="entry name" value="ANAEROBIC DIMETHYL SULFOXIDE REDUCTASE CHAIN B-RELATED"/>
    <property type="match status" value="1"/>
</dbReference>
<evidence type="ECO:0000313" key="10">
    <source>
        <dbReference type="Proteomes" id="UP000182278"/>
    </source>
</evidence>
<evidence type="ECO:0000256" key="6">
    <source>
        <dbReference type="ARBA" id="ARBA00023004"/>
    </source>
</evidence>
<proteinExistence type="predicted"/>
<dbReference type="AlphaFoldDB" id="A0A1J4SGC3"/>
<comment type="caution">
    <text evidence="9">The sequence shown here is derived from an EMBL/GenBank/DDBJ whole genome shotgun (WGS) entry which is preliminary data.</text>
</comment>
<evidence type="ECO:0000256" key="4">
    <source>
        <dbReference type="ARBA" id="ARBA00022737"/>
    </source>
</evidence>
<dbReference type="Gene3D" id="3.30.70.20">
    <property type="match status" value="2"/>
</dbReference>
<dbReference type="PROSITE" id="PS51379">
    <property type="entry name" value="4FE4S_FER_2"/>
    <property type="match status" value="3"/>
</dbReference>
<dbReference type="GO" id="GO:0051539">
    <property type="term" value="F:4 iron, 4 sulfur cluster binding"/>
    <property type="evidence" value="ECO:0007669"/>
    <property type="project" value="UniProtKB-KW"/>
</dbReference>
<dbReference type="Proteomes" id="UP000182278">
    <property type="component" value="Unassembled WGS sequence"/>
</dbReference>
<keyword evidence="1" id="KW-0813">Transport</keyword>
<sequence length="166" mass="18735">MKKIIFVDIKKCLGCKTCELQCAVAHSKSKDLLGAIKEEPLPHYNVQVEQLENFIVPLQCRHCEDAPCAKICPTHAIEKLGEEEPVLFNKEKCIGCKWCIPVCPFGILRMDKKGKVLIKCDLCIERLKKGEEPACTSSCPTGALKFISVEEITKERKKKYLVELTK</sequence>
<dbReference type="STRING" id="1817893.AUJ66_02400"/>
<keyword evidence="7" id="KW-0411">Iron-sulfur</keyword>
<dbReference type="SUPFAM" id="SSF54862">
    <property type="entry name" value="4Fe-4S ferredoxins"/>
    <property type="match status" value="1"/>
</dbReference>